<name>A0A2A2LXN7_9BILA</name>
<evidence type="ECO:0000313" key="1">
    <source>
        <dbReference type="EMBL" id="PAV90994.1"/>
    </source>
</evidence>
<dbReference type="EMBL" id="LIAE01006339">
    <property type="protein sequence ID" value="PAV90994.1"/>
    <property type="molecule type" value="Genomic_DNA"/>
</dbReference>
<reference evidence="1 2" key="1">
    <citation type="journal article" date="2017" name="Curr. Biol.">
        <title>Genome architecture and evolution of a unichromosomal asexual nematode.</title>
        <authorList>
            <person name="Fradin H."/>
            <person name="Zegar C."/>
            <person name="Gutwein M."/>
            <person name="Lucas J."/>
            <person name="Kovtun M."/>
            <person name="Corcoran D."/>
            <person name="Baugh L.R."/>
            <person name="Kiontke K."/>
            <person name="Gunsalus K."/>
            <person name="Fitch D.H."/>
            <person name="Piano F."/>
        </authorList>
    </citation>
    <scope>NUCLEOTIDE SEQUENCE [LARGE SCALE GENOMIC DNA]</scope>
    <source>
        <strain evidence="1">PF1309</strain>
    </source>
</reference>
<accession>A0A2A2LXN7</accession>
<dbReference type="AlphaFoldDB" id="A0A2A2LXN7"/>
<dbReference type="Proteomes" id="UP000218231">
    <property type="component" value="Unassembled WGS sequence"/>
</dbReference>
<comment type="caution">
    <text evidence="1">The sequence shown here is derived from an EMBL/GenBank/DDBJ whole genome shotgun (WGS) entry which is preliminary data.</text>
</comment>
<gene>
    <name evidence="1" type="ORF">WR25_21488</name>
</gene>
<evidence type="ECO:0000313" key="2">
    <source>
        <dbReference type="Proteomes" id="UP000218231"/>
    </source>
</evidence>
<protein>
    <submittedName>
        <fullName evidence="1">Uncharacterized protein</fullName>
    </submittedName>
</protein>
<organism evidence="1 2">
    <name type="scientific">Diploscapter pachys</name>
    <dbReference type="NCBI Taxonomy" id="2018661"/>
    <lineage>
        <taxon>Eukaryota</taxon>
        <taxon>Metazoa</taxon>
        <taxon>Ecdysozoa</taxon>
        <taxon>Nematoda</taxon>
        <taxon>Chromadorea</taxon>
        <taxon>Rhabditida</taxon>
        <taxon>Rhabditina</taxon>
        <taxon>Rhabditomorpha</taxon>
        <taxon>Rhabditoidea</taxon>
        <taxon>Rhabditidae</taxon>
        <taxon>Diploscapter</taxon>
    </lineage>
</organism>
<sequence length="82" mass="9350">MINLHQSYSDNAAVLLLQNYEGQGDSDSVKGGGGKRIDKIIRERQGTSKDYPIWMQQRGRMDDALFSQTEKECENADWLNDL</sequence>
<keyword evidence="2" id="KW-1185">Reference proteome</keyword>
<proteinExistence type="predicted"/>